<name>A0A9P0MX14_NEZVI</name>
<dbReference type="EMBL" id="OV725083">
    <property type="protein sequence ID" value="CAH1407395.1"/>
    <property type="molecule type" value="Genomic_DNA"/>
</dbReference>
<dbReference type="Proteomes" id="UP001152798">
    <property type="component" value="Chromosome 7"/>
</dbReference>
<accession>A0A9P0MX14</accession>
<protein>
    <submittedName>
        <fullName evidence="1">Uncharacterized protein</fullName>
    </submittedName>
</protein>
<evidence type="ECO:0000313" key="2">
    <source>
        <dbReference type="Proteomes" id="UP001152798"/>
    </source>
</evidence>
<evidence type="ECO:0000313" key="1">
    <source>
        <dbReference type="EMBL" id="CAH1407395.1"/>
    </source>
</evidence>
<gene>
    <name evidence="1" type="ORF">NEZAVI_LOCUS15115</name>
</gene>
<proteinExistence type="predicted"/>
<keyword evidence="2" id="KW-1185">Reference proteome</keyword>
<reference evidence="1" key="1">
    <citation type="submission" date="2022-01" db="EMBL/GenBank/DDBJ databases">
        <authorList>
            <person name="King R."/>
        </authorList>
    </citation>
    <scope>NUCLEOTIDE SEQUENCE</scope>
</reference>
<organism evidence="1 2">
    <name type="scientific">Nezara viridula</name>
    <name type="common">Southern green stink bug</name>
    <name type="synonym">Cimex viridulus</name>
    <dbReference type="NCBI Taxonomy" id="85310"/>
    <lineage>
        <taxon>Eukaryota</taxon>
        <taxon>Metazoa</taxon>
        <taxon>Ecdysozoa</taxon>
        <taxon>Arthropoda</taxon>
        <taxon>Hexapoda</taxon>
        <taxon>Insecta</taxon>
        <taxon>Pterygota</taxon>
        <taxon>Neoptera</taxon>
        <taxon>Paraneoptera</taxon>
        <taxon>Hemiptera</taxon>
        <taxon>Heteroptera</taxon>
        <taxon>Panheteroptera</taxon>
        <taxon>Pentatomomorpha</taxon>
        <taxon>Pentatomoidea</taxon>
        <taxon>Pentatomidae</taxon>
        <taxon>Pentatominae</taxon>
        <taxon>Nezara</taxon>
    </lineage>
</organism>
<sequence>MERKAAVVEGGFAGAYLWRQNRRYGGMKIRQECSIVKRQLLDVLLGHCLALRGYQFDLRFDWGGGICDHPPTPIRLRSSSTSANSLSVSRSISFHLASHSSSSLVASLPPSYAPVLATADSLHRQ</sequence>
<dbReference type="AlphaFoldDB" id="A0A9P0MX14"/>